<keyword evidence="4" id="KW-0488">Methylation</keyword>
<keyword evidence="8 11" id="KW-0472">Membrane</keyword>
<name>A0ABZ0IBM3_9GAMM</name>
<dbReference type="Proteomes" id="UP001626549">
    <property type="component" value="Chromosome"/>
</dbReference>
<evidence type="ECO:0000259" key="12">
    <source>
        <dbReference type="Pfam" id="PF12019"/>
    </source>
</evidence>
<evidence type="ECO:0000313" key="14">
    <source>
        <dbReference type="Proteomes" id="UP001626549"/>
    </source>
</evidence>
<feature type="transmembrane region" description="Helical" evidence="11">
    <location>
        <begin position="29"/>
        <end position="51"/>
    </location>
</feature>
<evidence type="ECO:0000256" key="7">
    <source>
        <dbReference type="ARBA" id="ARBA00022989"/>
    </source>
</evidence>
<evidence type="ECO:0000256" key="6">
    <source>
        <dbReference type="ARBA" id="ARBA00022692"/>
    </source>
</evidence>
<dbReference type="InterPro" id="IPR012902">
    <property type="entry name" value="N_methyl_site"/>
</dbReference>
<dbReference type="SUPFAM" id="SSF54523">
    <property type="entry name" value="Pili subunits"/>
    <property type="match status" value="1"/>
</dbReference>
<reference evidence="13 14" key="1">
    <citation type="submission" date="2023-10" db="EMBL/GenBank/DDBJ databases">
        <title>Two novel species belonging to the OM43/NOR5 clade.</title>
        <authorList>
            <person name="Park M."/>
        </authorList>
    </citation>
    <scope>NUCLEOTIDE SEQUENCE [LARGE SCALE GENOMIC DNA]</scope>
    <source>
        <strain evidence="13 14">IMCC45268</strain>
    </source>
</reference>
<dbReference type="InterPro" id="IPR022346">
    <property type="entry name" value="T2SS_GspH"/>
</dbReference>
<keyword evidence="5" id="KW-0997">Cell inner membrane</keyword>
<gene>
    <name evidence="13" type="ORF">R0137_14950</name>
</gene>
<evidence type="ECO:0000256" key="9">
    <source>
        <dbReference type="ARBA" id="ARBA00025772"/>
    </source>
</evidence>
<protein>
    <recommendedName>
        <fullName evidence="2">Type II secretion system protein H</fullName>
    </recommendedName>
    <alternativeName>
        <fullName evidence="10">General secretion pathway protein H</fullName>
    </alternativeName>
</protein>
<dbReference type="Pfam" id="PF12019">
    <property type="entry name" value="GspH"/>
    <property type="match status" value="1"/>
</dbReference>
<evidence type="ECO:0000256" key="8">
    <source>
        <dbReference type="ARBA" id="ARBA00023136"/>
    </source>
</evidence>
<keyword evidence="14" id="KW-1185">Reference proteome</keyword>
<dbReference type="NCBIfam" id="TIGR02532">
    <property type="entry name" value="IV_pilin_GFxxxE"/>
    <property type="match status" value="1"/>
</dbReference>
<comment type="subcellular location">
    <subcellularLocation>
        <location evidence="1">Cell inner membrane</location>
        <topology evidence="1">Single-pass membrane protein</topology>
    </subcellularLocation>
</comment>
<dbReference type="InterPro" id="IPR045584">
    <property type="entry name" value="Pilin-like"/>
</dbReference>
<organism evidence="13 14">
    <name type="scientific">Congregibacter brevis</name>
    <dbReference type="NCBI Taxonomy" id="3081201"/>
    <lineage>
        <taxon>Bacteria</taxon>
        <taxon>Pseudomonadati</taxon>
        <taxon>Pseudomonadota</taxon>
        <taxon>Gammaproteobacteria</taxon>
        <taxon>Cellvibrionales</taxon>
        <taxon>Halieaceae</taxon>
        <taxon>Congregibacter</taxon>
    </lineage>
</organism>
<dbReference type="EMBL" id="CP136865">
    <property type="protein sequence ID" value="WOJ96530.1"/>
    <property type="molecule type" value="Genomic_DNA"/>
</dbReference>
<evidence type="ECO:0000256" key="5">
    <source>
        <dbReference type="ARBA" id="ARBA00022519"/>
    </source>
</evidence>
<evidence type="ECO:0000256" key="4">
    <source>
        <dbReference type="ARBA" id="ARBA00022481"/>
    </source>
</evidence>
<evidence type="ECO:0000256" key="1">
    <source>
        <dbReference type="ARBA" id="ARBA00004377"/>
    </source>
</evidence>
<sequence>MPTSATGNKTVAMLGYRKLDARGFSLVELLVALAIAGLIMAAAVPSSVRFYEGMQRRQAVRSAVTLLSSAREQALSSGRVQDVNVRPSTRRIWYGKRTHTLPEGLRITVHGAAELNRENIGVIRFYPDGSASGGGVDIARADGSGTRISVDWLVGRVEQSALAPG</sequence>
<evidence type="ECO:0000256" key="3">
    <source>
        <dbReference type="ARBA" id="ARBA00022475"/>
    </source>
</evidence>
<evidence type="ECO:0000256" key="10">
    <source>
        <dbReference type="ARBA" id="ARBA00030775"/>
    </source>
</evidence>
<keyword evidence="6 11" id="KW-0812">Transmembrane</keyword>
<evidence type="ECO:0000313" key="13">
    <source>
        <dbReference type="EMBL" id="WOJ96530.1"/>
    </source>
</evidence>
<dbReference type="Pfam" id="PF07963">
    <property type="entry name" value="N_methyl"/>
    <property type="match status" value="1"/>
</dbReference>
<comment type="similarity">
    <text evidence="9">Belongs to the GSP H family.</text>
</comment>
<keyword evidence="7 11" id="KW-1133">Transmembrane helix</keyword>
<proteinExistence type="inferred from homology"/>
<dbReference type="Gene3D" id="3.30.700.10">
    <property type="entry name" value="Glycoprotein, Type 4 Pilin"/>
    <property type="match status" value="1"/>
</dbReference>
<keyword evidence="3" id="KW-1003">Cell membrane</keyword>
<evidence type="ECO:0000256" key="2">
    <source>
        <dbReference type="ARBA" id="ARBA00021549"/>
    </source>
</evidence>
<dbReference type="RefSeq" id="WP_407327207.1">
    <property type="nucleotide sequence ID" value="NZ_CP136865.1"/>
</dbReference>
<dbReference type="PROSITE" id="PS00409">
    <property type="entry name" value="PROKAR_NTER_METHYL"/>
    <property type="match status" value="1"/>
</dbReference>
<evidence type="ECO:0000256" key="11">
    <source>
        <dbReference type="SAM" id="Phobius"/>
    </source>
</evidence>
<feature type="domain" description="General secretion pathway GspH" evidence="12">
    <location>
        <begin position="59"/>
        <end position="152"/>
    </location>
</feature>
<accession>A0ABZ0IBM3</accession>